<dbReference type="GeneID" id="78363342"/>
<name>A0A227KRK9_9BURK</name>
<accession>A0A227KRK9</accession>
<organism evidence="1 2">
    <name type="scientific">Turicimonas muris</name>
    <dbReference type="NCBI Taxonomy" id="1796652"/>
    <lineage>
        <taxon>Bacteria</taxon>
        <taxon>Pseudomonadati</taxon>
        <taxon>Pseudomonadota</taxon>
        <taxon>Betaproteobacteria</taxon>
        <taxon>Burkholderiales</taxon>
        <taxon>Sutterellaceae</taxon>
        <taxon>Turicimonas</taxon>
    </lineage>
</organism>
<dbReference type="RefSeq" id="WP_066591221.1">
    <property type="nucleotide sequence ID" value="NZ_CP065313.1"/>
</dbReference>
<sequence length="374" mass="43151">MTNLKNNASRSTEGIIYQFLAALNACFDLAPDEEIYIERFGDVTVSHDSQTEVKTTAGNLTEKSENLWKTLNNWLQEKFEVGHYNSLFLLITQKISKKSSLAEWNEKSPHQKLAILKAAGGDYKSKGKSESILRLIKEVLAEDKEKKLLLVLGKFQILSRAPSSKDLYNHILATRLMSIPDKNKKVVADALFGYVCSKNDRPGDGWVITYKDFAEVLGNLTQTYCPKNFQFPNIEISDPEPANFEERNFVKKIREIECEEEILDAIKDYLKTNEAITQFFQHYSCSPDDLSTYSNELLQLFRRKYRSKVRRLDRENPIDLSQDFYSEMTTTVPSSKISVDWPDTPMYFRNGTLHELTDSDEHDLRWLVCECMNT</sequence>
<evidence type="ECO:0000313" key="2">
    <source>
        <dbReference type="Proteomes" id="UP000214610"/>
    </source>
</evidence>
<dbReference type="EMBL" id="NHMP01000001">
    <property type="protein sequence ID" value="OXE51133.1"/>
    <property type="molecule type" value="Genomic_DNA"/>
</dbReference>
<protein>
    <submittedName>
        <fullName evidence="1">Uncharacterized protein</fullName>
    </submittedName>
</protein>
<evidence type="ECO:0000313" key="1">
    <source>
        <dbReference type="EMBL" id="OXE51133.1"/>
    </source>
</evidence>
<proteinExistence type="predicted"/>
<comment type="caution">
    <text evidence="1">The sequence shown here is derived from an EMBL/GenBank/DDBJ whole genome shotgun (WGS) entry which is preliminary data.</text>
</comment>
<keyword evidence="2" id="KW-1185">Reference proteome</keyword>
<dbReference type="AlphaFoldDB" id="A0A227KRK9"/>
<reference evidence="2" key="1">
    <citation type="submission" date="2017-05" db="EMBL/GenBank/DDBJ databases">
        <title>Improved OligoMM genomes.</title>
        <authorList>
            <person name="Garzetti D."/>
        </authorList>
    </citation>
    <scope>NUCLEOTIDE SEQUENCE [LARGE SCALE GENOMIC DNA]</scope>
    <source>
        <strain evidence="2">YL45</strain>
    </source>
</reference>
<gene>
    <name evidence="1" type="ORF">ADH67_02245</name>
</gene>
<dbReference type="Proteomes" id="UP000214610">
    <property type="component" value="Unassembled WGS sequence"/>
</dbReference>